<evidence type="ECO:0000313" key="4">
    <source>
        <dbReference type="Proteomes" id="UP000249300"/>
    </source>
</evidence>
<sequence length="444" mass="49721">MNRSEHQSSSLPLLGRMTRMGLTALLSCTIAVVAHGQTSESSGGTPTQPDFNRQARTHTWSIYAEGGTSWASGVWYQNLDAKRSYSLSPAVGGGIDYHIVPWVRVGAEYLYSRYRREQRFSTIDPKQMPVKTYGNYVVNYHKVRLGADFNIMELWSSRKAQWLNIYAGTGVGYLFAKGNEYGIYFNNTISEGGTTSPLTPDATISNESSLTLTGNVRTTNTHTDFRNFYIPASLHIEANLSPRIAVGIKGEMDWLIARKEMAPKNLIFALATMRYSFAPSHAKALAARYDGEIATLNDQLNALRQQAENDRQRADRAESKQQELSKRLSECEQSKPVVQQPAAAVAPHFVQFAHDSSYFDRTEAERLRTFAQSVQGRRLNLIAEASTPGDTDYNQQLSERRLQRVIDFLVKEGFSRDNLRPTVAVGEQNDKPSAEGRRVTITVE</sequence>
<feature type="compositionally biased region" description="Basic and acidic residues" evidence="1">
    <location>
        <begin position="309"/>
        <end position="333"/>
    </location>
</feature>
<evidence type="ECO:0000259" key="2">
    <source>
        <dbReference type="Pfam" id="PF00691"/>
    </source>
</evidence>
<dbReference type="Gene3D" id="3.30.1330.60">
    <property type="entry name" value="OmpA-like domain"/>
    <property type="match status" value="1"/>
</dbReference>
<dbReference type="InterPro" id="IPR011250">
    <property type="entry name" value="OMP/PagP_B-barrel"/>
</dbReference>
<dbReference type="InterPro" id="IPR006665">
    <property type="entry name" value="OmpA-like"/>
</dbReference>
<dbReference type="SUPFAM" id="SSF103088">
    <property type="entry name" value="OmpA-like"/>
    <property type="match status" value="1"/>
</dbReference>
<dbReference type="KEGG" id="pcre:NCTC12858_01388"/>
<dbReference type="AlphaFoldDB" id="A0A2X4Q0A7"/>
<gene>
    <name evidence="3" type="ORF">NCTC12858_01388</name>
</gene>
<evidence type="ECO:0000313" key="3">
    <source>
        <dbReference type="EMBL" id="SQH73527.1"/>
    </source>
</evidence>
<dbReference type="Pfam" id="PF00691">
    <property type="entry name" value="OmpA"/>
    <property type="match status" value="1"/>
</dbReference>
<reference evidence="3 4" key="1">
    <citation type="submission" date="2018-06" db="EMBL/GenBank/DDBJ databases">
        <authorList>
            <consortium name="Pathogen Informatics"/>
            <person name="Doyle S."/>
        </authorList>
    </citation>
    <scope>NUCLEOTIDE SEQUENCE [LARGE SCALE GENOMIC DNA]</scope>
    <source>
        <strain evidence="3 4">NCTC12858</strain>
    </source>
</reference>
<dbReference type="EMBL" id="LS483447">
    <property type="protein sequence ID" value="SQH73527.1"/>
    <property type="molecule type" value="Genomic_DNA"/>
</dbReference>
<dbReference type="SUPFAM" id="SSF56925">
    <property type="entry name" value="OMPA-like"/>
    <property type="match status" value="1"/>
</dbReference>
<accession>A0A2X4Q0A7</accession>
<feature type="domain" description="OmpA-like" evidence="2">
    <location>
        <begin position="352"/>
        <end position="430"/>
    </location>
</feature>
<dbReference type="InterPro" id="IPR036737">
    <property type="entry name" value="OmpA-like_sf"/>
</dbReference>
<evidence type="ECO:0000256" key="1">
    <source>
        <dbReference type="SAM" id="MobiDB-lite"/>
    </source>
</evidence>
<dbReference type="RefSeq" id="WP_023939502.1">
    <property type="nucleotide sequence ID" value="NZ_LS483447.1"/>
</dbReference>
<name>A0A2X4Q0A7_9PORP</name>
<protein>
    <submittedName>
        <fullName evidence="3">PG32</fullName>
    </submittedName>
</protein>
<keyword evidence="4" id="KW-1185">Reference proteome</keyword>
<dbReference type="Proteomes" id="UP000249300">
    <property type="component" value="Chromosome 1"/>
</dbReference>
<feature type="region of interest" description="Disordered" evidence="1">
    <location>
        <begin position="309"/>
        <end position="335"/>
    </location>
</feature>
<organism evidence="3 4">
    <name type="scientific">Porphyromonas crevioricanis</name>
    <dbReference type="NCBI Taxonomy" id="393921"/>
    <lineage>
        <taxon>Bacteria</taxon>
        <taxon>Pseudomonadati</taxon>
        <taxon>Bacteroidota</taxon>
        <taxon>Bacteroidia</taxon>
        <taxon>Bacteroidales</taxon>
        <taxon>Porphyromonadaceae</taxon>
        <taxon>Porphyromonas</taxon>
    </lineage>
</organism>
<proteinExistence type="predicted"/>